<dbReference type="AlphaFoldDB" id="A0A370BW88"/>
<dbReference type="Proteomes" id="UP000253845">
    <property type="component" value="Unassembled WGS sequence"/>
</dbReference>
<dbReference type="VEuPathDB" id="FungiDB:M747DRAFT_98114"/>
<sequence length="79" mass="8684">MACRVELKAQSPAIIRHPHRIIATHFRQKIKSQAIQQLVQRSHPNCSIDQLGYATFAPGVASSCTTQGMRRLCPAITSG</sequence>
<organism evidence="1 2">
    <name type="scientific">Aspergillus niger ATCC 13496</name>
    <dbReference type="NCBI Taxonomy" id="1353008"/>
    <lineage>
        <taxon>Eukaryota</taxon>
        <taxon>Fungi</taxon>
        <taxon>Dikarya</taxon>
        <taxon>Ascomycota</taxon>
        <taxon>Pezizomycotina</taxon>
        <taxon>Eurotiomycetes</taxon>
        <taxon>Eurotiomycetidae</taxon>
        <taxon>Eurotiales</taxon>
        <taxon>Aspergillaceae</taxon>
        <taxon>Aspergillus</taxon>
        <taxon>Aspergillus subgen. Circumdati</taxon>
    </lineage>
</organism>
<reference evidence="1 2" key="1">
    <citation type="submission" date="2018-07" db="EMBL/GenBank/DDBJ databases">
        <title>Section-level genome sequencing of Aspergillus section Nigri to investigate inter- and intra-species variation.</title>
        <authorList>
            <consortium name="DOE Joint Genome Institute"/>
            <person name="Vesth T.C."/>
            <person name="Nybo J.L."/>
            <person name="Theobald S."/>
            <person name="Frisvad J.C."/>
            <person name="Larsen T.O."/>
            <person name="Nielsen K.F."/>
            <person name="Hoof J.B."/>
            <person name="Brandl J."/>
            <person name="Salamov A."/>
            <person name="Riley R."/>
            <person name="Gladden J.M."/>
            <person name="Phatale P."/>
            <person name="Nielsen M.T."/>
            <person name="Lyhne E.K."/>
            <person name="Kogle M.E."/>
            <person name="Strasser K."/>
            <person name="McDonnell E."/>
            <person name="Barry K."/>
            <person name="Clum A."/>
            <person name="Chen C."/>
            <person name="Nolan M."/>
            <person name="Sandor L."/>
            <person name="Kuo A."/>
            <person name="Lipzen A."/>
            <person name="Hainaut M."/>
            <person name="Drula E."/>
            <person name="Tsang A."/>
            <person name="Magnuson J.K."/>
            <person name="Henrissat B."/>
            <person name="Wiebenga A."/>
            <person name="Simmons B.A."/>
            <person name="Makela M.R."/>
            <person name="De vries R.P."/>
            <person name="Grigoriev I.V."/>
            <person name="Mortensen U.H."/>
            <person name="Baker S.E."/>
            <person name="Andersen M.R."/>
        </authorList>
    </citation>
    <scope>NUCLEOTIDE SEQUENCE [LARGE SCALE GENOMIC DNA]</scope>
    <source>
        <strain evidence="1 2">ATCC 13496</strain>
    </source>
</reference>
<evidence type="ECO:0000313" key="1">
    <source>
        <dbReference type="EMBL" id="RDH17672.1"/>
    </source>
</evidence>
<gene>
    <name evidence="1" type="ORF">M747DRAFT_98114</name>
</gene>
<dbReference type="EMBL" id="KZ851929">
    <property type="protein sequence ID" value="RDH17672.1"/>
    <property type="molecule type" value="Genomic_DNA"/>
</dbReference>
<name>A0A370BW88_ASPNG</name>
<evidence type="ECO:0000313" key="2">
    <source>
        <dbReference type="Proteomes" id="UP000253845"/>
    </source>
</evidence>
<proteinExistence type="predicted"/>
<protein>
    <submittedName>
        <fullName evidence="1">Uncharacterized protein</fullName>
    </submittedName>
</protein>
<accession>A0A370BW88</accession>